<accession>A0AAP1WFI8</accession>
<dbReference type="AlphaFoldDB" id="A0AAP1WFI8"/>
<protein>
    <submittedName>
        <fullName evidence="3">Gliding motility protein GldL</fullName>
    </submittedName>
</protein>
<dbReference type="NCBIfam" id="TIGR03513">
    <property type="entry name" value="GldL_gliding"/>
    <property type="match status" value="1"/>
</dbReference>
<organism evidence="3 4">
    <name type="scientific">Tenacibaculum finnmarkense genomovar finnmarkense</name>
    <dbReference type="NCBI Taxonomy" id="1458503"/>
    <lineage>
        <taxon>Bacteria</taxon>
        <taxon>Pseudomonadati</taxon>
        <taxon>Bacteroidota</taxon>
        <taxon>Flavobacteriia</taxon>
        <taxon>Flavobacteriales</taxon>
        <taxon>Flavobacteriaceae</taxon>
        <taxon>Tenacibaculum</taxon>
        <taxon>Tenacibaculum finnmarkense</taxon>
    </lineage>
</organism>
<keyword evidence="4" id="KW-1185">Reference proteome</keyword>
<dbReference type="Pfam" id="PF22827">
    <property type="entry name" value="GldL_N"/>
    <property type="match status" value="1"/>
</dbReference>
<evidence type="ECO:0000259" key="2">
    <source>
        <dbReference type="Pfam" id="PF22827"/>
    </source>
</evidence>
<dbReference type="InterPro" id="IPR019852">
    <property type="entry name" value="Motility-assoc_prot_GldL"/>
</dbReference>
<reference evidence="3 4" key="1">
    <citation type="journal article" date="2020" name="Int. J. Syst. Evol. Microbiol.">
        <title>Tenacibaculum piscium sp. nov., isolated from skin ulcers of sea-farmed fish, and description of Tenacibaculum finnmarkense sp. nov. with subdivision into genomovars finnmarkense and ulcerans.</title>
        <authorList>
            <person name="Olsen A.B."/>
            <person name="Spilsberg B."/>
            <person name="Nilsen H.K."/>
            <person name="Lagesen K."/>
            <person name="Gulla S."/>
            <person name="Avendano-Herrera R."/>
            <person name="Irgang R."/>
            <person name="Duchaud E."/>
            <person name="Colquhoun D.J."/>
        </authorList>
    </citation>
    <scope>NUCLEOTIDE SEQUENCE [LARGE SCALE GENOMIC DNA]</scope>
    <source>
        <strain evidence="3 4">TNO037</strain>
    </source>
</reference>
<feature type="domain" description="Gliding motility protein GldL-like N-terminal" evidence="2">
    <location>
        <begin position="14"/>
        <end position="78"/>
    </location>
</feature>
<keyword evidence="1" id="KW-0472">Membrane</keyword>
<keyword evidence="1" id="KW-0812">Transmembrane</keyword>
<evidence type="ECO:0000313" key="3">
    <source>
        <dbReference type="EMBL" id="MBE7694373.1"/>
    </source>
</evidence>
<evidence type="ECO:0000256" key="1">
    <source>
        <dbReference type="SAM" id="Phobius"/>
    </source>
</evidence>
<proteinExistence type="predicted"/>
<comment type="caution">
    <text evidence="3">The sequence shown here is derived from an EMBL/GenBank/DDBJ whole genome shotgun (WGS) entry which is preliminary data.</text>
</comment>
<gene>
    <name evidence="3" type="primary">gldL</name>
    <name evidence="3" type="ORF">F7645_02860</name>
</gene>
<name>A0AAP1WFI8_9FLAO</name>
<keyword evidence="1" id="KW-1133">Transmembrane helix</keyword>
<dbReference type="InterPro" id="IPR055087">
    <property type="entry name" value="GldL-like_N"/>
</dbReference>
<dbReference type="Proteomes" id="UP000806077">
    <property type="component" value="Unassembled WGS sequence"/>
</dbReference>
<sequence>MAQSRTKKKLTNMAYGLGASVVILGALFKIMHFKIGPLTGGVMLTAGLVVEALIFAMSAFEPIEEELDWSKVYPELAGGQALGKKTKNVEAAPDQAQSMLSEKLDTILKEAKLDANLISSLGDSIKGFQGAAEGLTATSTTVSSTNQYNEQMSMAAAKLESLNGLYTTQVENAAKQSELNSSLVENSQRLQEQMQSLATNLSSLNGVYGGMLTAMSTK</sequence>
<dbReference type="RefSeq" id="WP_101955626.1">
    <property type="nucleotide sequence ID" value="NZ_JAJHTL010000001.1"/>
</dbReference>
<feature type="transmembrane region" description="Helical" evidence="1">
    <location>
        <begin position="12"/>
        <end position="32"/>
    </location>
</feature>
<dbReference type="EMBL" id="WXXV01000002">
    <property type="protein sequence ID" value="MBE7694373.1"/>
    <property type="molecule type" value="Genomic_DNA"/>
</dbReference>
<evidence type="ECO:0000313" key="4">
    <source>
        <dbReference type="Proteomes" id="UP000806077"/>
    </source>
</evidence>